<evidence type="ECO:0000313" key="3">
    <source>
        <dbReference type="EMBL" id="CAI2379335.1"/>
    </source>
</evidence>
<evidence type="ECO:0000256" key="1">
    <source>
        <dbReference type="SAM" id="Phobius"/>
    </source>
</evidence>
<dbReference type="AlphaFoldDB" id="A0AAD1XUJ1"/>
<dbReference type="PANTHER" id="PTHR12277">
    <property type="entry name" value="ALPHA/BETA HYDROLASE DOMAIN-CONTAINING PROTEIN"/>
    <property type="match status" value="1"/>
</dbReference>
<feature type="transmembrane region" description="Helical" evidence="1">
    <location>
        <begin position="5"/>
        <end position="25"/>
    </location>
</feature>
<protein>
    <recommendedName>
        <fullName evidence="2">Serine aminopeptidase S33 domain-containing protein</fullName>
    </recommendedName>
</protein>
<evidence type="ECO:0000313" key="4">
    <source>
        <dbReference type="Proteomes" id="UP001295684"/>
    </source>
</evidence>
<proteinExistence type="predicted"/>
<keyword evidence="4" id="KW-1185">Reference proteome</keyword>
<dbReference type="EMBL" id="CAMPGE010021167">
    <property type="protein sequence ID" value="CAI2379335.1"/>
    <property type="molecule type" value="Genomic_DNA"/>
</dbReference>
<organism evidence="3 4">
    <name type="scientific">Euplotes crassus</name>
    <dbReference type="NCBI Taxonomy" id="5936"/>
    <lineage>
        <taxon>Eukaryota</taxon>
        <taxon>Sar</taxon>
        <taxon>Alveolata</taxon>
        <taxon>Ciliophora</taxon>
        <taxon>Intramacronucleata</taxon>
        <taxon>Spirotrichea</taxon>
        <taxon>Hypotrichia</taxon>
        <taxon>Euplotida</taxon>
        <taxon>Euplotidae</taxon>
        <taxon>Moneuplotes</taxon>
    </lineage>
</organism>
<accession>A0AAD1XUJ1</accession>
<dbReference type="PANTHER" id="PTHR12277:SF81">
    <property type="entry name" value="PROTEIN ABHD13"/>
    <property type="match status" value="1"/>
</dbReference>
<dbReference type="GO" id="GO:0008474">
    <property type="term" value="F:palmitoyl-(protein) hydrolase activity"/>
    <property type="evidence" value="ECO:0007669"/>
    <property type="project" value="TreeGrafter"/>
</dbReference>
<keyword evidence="1" id="KW-1133">Transmembrane helix</keyword>
<feature type="transmembrane region" description="Helical" evidence="1">
    <location>
        <begin position="31"/>
        <end position="52"/>
    </location>
</feature>
<comment type="caution">
    <text evidence="3">The sequence shown here is derived from an EMBL/GenBank/DDBJ whole genome shotgun (WGS) entry which is preliminary data.</text>
</comment>
<dbReference type="Pfam" id="PF12146">
    <property type="entry name" value="Hydrolase_4"/>
    <property type="match status" value="1"/>
</dbReference>
<dbReference type="Proteomes" id="UP001295684">
    <property type="component" value="Unassembled WGS sequence"/>
</dbReference>
<keyword evidence="1" id="KW-0472">Membrane</keyword>
<dbReference type="SUPFAM" id="SSF53474">
    <property type="entry name" value="alpha/beta-Hydrolases"/>
    <property type="match status" value="1"/>
</dbReference>
<sequence length="861" mass="98206">MNNKIWILSGLGACLIVLLILYLLYAIFTTLAFFITGFGACMLYIWAMIYLVRYVIRSMVFPGSNFLVQKTIEYNIRESITRLILRKVGNLKYTLEETSLNDELNEDNVAELKNSISDFKKMAEVIVNNCERQKDLQIISADQKAFQLKLEELKRNISSIHLLKPNESMTTISIWEVGSHSVEELIGCAYSDNLRFKISTLDLFTDNLSTIMGIETDPGCAQESKIDFSTIKRWLQSLHIYLSNKSYGHLDYTRTHLEVSGQSSDPPSSCSDEQMSHNQCYIVLSLNSCKCNHQEFVTTSDGARLDTMWVENKLNEGNRHAPAVMICNPNCVYYENFGIYEDQFFNFFLRNGFNVFLWNYRGYGRSTGSISPDSFFEDADHLVQYLVNIRGVTRLLVHGSSLGGAIACHLANNPNVEAVFADRTFSSLDSVIRDDFGPTLRFLYNLFTVGQWKMKVSQKYLMSDKYKILSADPQDSLIPDLSSLKNGVARASLRYDLGKSSRAKPGSFFDVCTIINKEETDAIFGVLKEIFMLNFTKIKEEHSKIVKAHEDNDEEKMSIVELDYVCDEDSAGGSHLAVPGGVGSVMNPQLCIAKSQERIGLDGTDKVEVLEIFEKEYAEVVKNEMEIFNKSKQKCGYGSLQKWALENYSQCEIIELWLRQVKKILCRQDSSGLTFYNIFQRKENIQYKMFKQFLINLEIWGSYTGLPVSNQGFYDVKSAKRMSELQLHDMLEGLHALIRSLKSENLAVSQLLADKIGALGYFFTKISKHLGSELEKERTKFFDRRDDEDIFENEILEIKRNTKTTAEDEESVSFLDISKTGEDSIGMLIPLKCGHNGSYSNAEMSIYKSHLKQIFEHLRDT</sequence>
<reference evidence="3" key="1">
    <citation type="submission" date="2023-07" db="EMBL/GenBank/DDBJ databases">
        <authorList>
            <consortium name="AG Swart"/>
            <person name="Singh M."/>
            <person name="Singh A."/>
            <person name="Seah K."/>
            <person name="Emmerich C."/>
        </authorList>
    </citation>
    <scope>NUCLEOTIDE SEQUENCE</scope>
    <source>
        <strain evidence="3">DP1</strain>
    </source>
</reference>
<dbReference type="InterPro" id="IPR029058">
    <property type="entry name" value="AB_hydrolase_fold"/>
</dbReference>
<feature type="domain" description="Serine aminopeptidase S33" evidence="2">
    <location>
        <begin position="335"/>
        <end position="412"/>
    </location>
</feature>
<dbReference type="GO" id="GO:0016020">
    <property type="term" value="C:membrane"/>
    <property type="evidence" value="ECO:0007669"/>
    <property type="project" value="TreeGrafter"/>
</dbReference>
<gene>
    <name evidence="3" type="ORF">ECRASSUSDP1_LOCUS20744</name>
</gene>
<dbReference type="InterPro" id="IPR022742">
    <property type="entry name" value="Hydrolase_4"/>
</dbReference>
<dbReference type="Gene3D" id="3.40.50.1820">
    <property type="entry name" value="alpha/beta hydrolase"/>
    <property type="match status" value="1"/>
</dbReference>
<evidence type="ECO:0000259" key="2">
    <source>
        <dbReference type="Pfam" id="PF12146"/>
    </source>
</evidence>
<name>A0AAD1XUJ1_EUPCR</name>
<keyword evidence="1" id="KW-0812">Transmembrane</keyword>